<dbReference type="PANTHER" id="PTHR34610">
    <property type="entry name" value="SSL7007 PROTEIN"/>
    <property type="match status" value="1"/>
</dbReference>
<dbReference type="InterPro" id="IPR029060">
    <property type="entry name" value="PIN-like_dom_sf"/>
</dbReference>
<dbReference type="SUPFAM" id="SSF88723">
    <property type="entry name" value="PIN domain-like"/>
    <property type="match status" value="1"/>
</dbReference>
<name>A0A328YV03_9BURK</name>
<dbReference type="EMBL" id="QLTA01000034">
    <property type="protein sequence ID" value="RAR77851.1"/>
    <property type="molecule type" value="Genomic_DNA"/>
</dbReference>
<dbReference type="InterPro" id="IPR002716">
    <property type="entry name" value="PIN_dom"/>
</dbReference>
<proteinExistence type="predicted"/>
<gene>
    <name evidence="2" type="ORF">AX018_103454</name>
</gene>
<dbReference type="Pfam" id="PF13470">
    <property type="entry name" value="PIN_3"/>
    <property type="match status" value="1"/>
</dbReference>
<accession>A0A328YV03</accession>
<dbReference type="OrthoDB" id="9802272at2"/>
<dbReference type="PANTHER" id="PTHR34610:SF3">
    <property type="entry name" value="SSL7007 PROTEIN"/>
    <property type="match status" value="1"/>
</dbReference>
<evidence type="ECO:0000313" key="2">
    <source>
        <dbReference type="EMBL" id="RAR77851.1"/>
    </source>
</evidence>
<dbReference type="RefSeq" id="WP_111879127.1">
    <property type="nucleotide sequence ID" value="NZ_CBCSGC010000064.1"/>
</dbReference>
<keyword evidence="3" id="KW-1185">Reference proteome</keyword>
<feature type="domain" description="PIN" evidence="1">
    <location>
        <begin position="20"/>
        <end position="130"/>
    </location>
</feature>
<dbReference type="AlphaFoldDB" id="A0A328YV03"/>
<dbReference type="Proteomes" id="UP000248856">
    <property type="component" value="Unassembled WGS sequence"/>
</dbReference>
<protein>
    <submittedName>
        <fullName evidence="2">Putative PIN family toxin of toxin-antitoxin system</fullName>
    </submittedName>
</protein>
<reference evidence="2 3" key="1">
    <citation type="submission" date="2018-06" db="EMBL/GenBank/DDBJ databases">
        <title>Genomic Encyclopedia of Archaeal and Bacterial Type Strains, Phase II (KMG-II): from individual species to whole genera.</title>
        <authorList>
            <person name="Goeker M."/>
        </authorList>
    </citation>
    <scope>NUCLEOTIDE SEQUENCE [LARGE SCALE GENOMIC DNA]</scope>
    <source>
        <strain evidence="2 3">CFPB 3232</strain>
    </source>
</reference>
<sequence length="168" mass="18192">MRIELRLPERPGAGEAVRPVVVDTNVALDLLVFADPATGPLRVLLDAGRLAWIATPVMRDELERVLDYAHLLPRMAYHGLDAAAVLRAFDARVRLVDVAPRVAYVCKDADDQKFIDLAAAHRAILLSKDKAVICMRKRLAALDAHVATAIAWESESEPAAEAGAPAIA</sequence>
<dbReference type="InterPro" id="IPR002850">
    <property type="entry name" value="PIN_toxin-like"/>
</dbReference>
<organism evidence="2 3">
    <name type="scientific">Paracidovorax anthurii</name>
    <dbReference type="NCBI Taxonomy" id="78229"/>
    <lineage>
        <taxon>Bacteria</taxon>
        <taxon>Pseudomonadati</taxon>
        <taxon>Pseudomonadota</taxon>
        <taxon>Betaproteobacteria</taxon>
        <taxon>Burkholderiales</taxon>
        <taxon>Comamonadaceae</taxon>
        <taxon>Paracidovorax</taxon>
    </lineage>
</organism>
<evidence type="ECO:0000313" key="3">
    <source>
        <dbReference type="Proteomes" id="UP000248856"/>
    </source>
</evidence>
<evidence type="ECO:0000259" key="1">
    <source>
        <dbReference type="Pfam" id="PF13470"/>
    </source>
</evidence>
<comment type="caution">
    <text evidence="2">The sequence shown here is derived from an EMBL/GenBank/DDBJ whole genome shotgun (WGS) entry which is preliminary data.</text>
</comment>
<dbReference type="NCBIfam" id="TIGR00305">
    <property type="entry name" value="putative toxin-antitoxin system toxin component, PIN family"/>
    <property type="match status" value="1"/>
</dbReference>